<dbReference type="PANTHER" id="PTHR38148">
    <property type="entry name" value="BAR DOMAIN-CONTAINING PROTEIN"/>
    <property type="match status" value="1"/>
</dbReference>
<dbReference type="KEGG" id="lpan:LPMP_231130"/>
<accession>A0A088RRF7</accession>
<dbReference type="OrthoDB" id="264958at2759"/>
<dbReference type="RefSeq" id="XP_010699270.1">
    <property type="nucleotide sequence ID" value="XM_010700968.1"/>
</dbReference>
<protein>
    <recommendedName>
        <fullName evidence="5">BAR domain-containing protein</fullName>
    </recommendedName>
</protein>
<evidence type="ECO:0000313" key="4">
    <source>
        <dbReference type="Proteomes" id="UP000063063"/>
    </source>
</evidence>
<evidence type="ECO:0008006" key="5">
    <source>
        <dbReference type="Google" id="ProtNLM"/>
    </source>
</evidence>
<gene>
    <name evidence="3" type="ORF">LPMP_231130</name>
</gene>
<keyword evidence="4" id="KW-1185">Reference proteome</keyword>
<organism evidence="3 4">
    <name type="scientific">Leishmania panamensis</name>
    <dbReference type="NCBI Taxonomy" id="5679"/>
    <lineage>
        <taxon>Eukaryota</taxon>
        <taxon>Discoba</taxon>
        <taxon>Euglenozoa</taxon>
        <taxon>Kinetoplastea</taxon>
        <taxon>Metakinetoplastina</taxon>
        <taxon>Trypanosomatida</taxon>
        <taxon>Trypanosomatidae</taxon>
        <taxon>Leishmaniinae</taxon>
        <taxon>Leishmania</taxon>
        <taxon>Leishmania guyanensis species complex</taxon>
    </lineage>
</organism>
<name>A0A088RRF7_LEIPA</name>
<dbReference type="VEuPathDB" id="TriTrypDB:LPAL13_230018300"/>
<dbReference type="PANTHER" id="PTHR38148:SF3">
    <property type="entry name" value="BAR DOMAIN-CONTAINING PROTEIN"/>
    <property type="match status" value="1"/>
</dbReference>
<evidence type="ECO:0000256" key="2">
    <source>
        <dbReference type="SAM" id="MobiDB-lite"/>
    </source>
</evidence>
<keyword evidence="1" id="KW-0175">Coiled coil</keyword>
<feature type="coiled-coil region" evidence="1">
    <location>
        <begin position="137"/>
        <end position="164"/>
    </location>
</feature>
<sequence length="231" mass="25734">MLKISPADEKTVLIKKLKHACTNYDAAVKKYLAAVKGLDSTMEALAISLRELSQEEDSELARNKVDRFCTAVDRHMANASVGASGHNKPRPTSDEATPSSAGYPFANYMSDLTREATMIMDEFKEMLKAAEKSKLKQDDLVSKYNKKRLEVDELELKLAKKNQGIDSNSKFSSKVADRDALKAQVEAGKRAFSSTYSVLLQKRTEVLTRVVDSLQTYSAKYYISLSKTMQA</sequence>
<dbReference type="VEuPathDB" id="TriTrypDB:LPMP_231130"/>
<dbReference type="eggNOG" id="ENOG502SHRH">
    <property type="taxonomic scope" value="Eukaryota"/>
</dbReference>
<reference evidence="3 4" key="1">
    <citation type="journal article" date="2015" name="Sci. Rep.">
        <title>The genome of Leishmania panamensis: insights into genomics of the L. (Viannia) subgenus.</title>
        <authorList>
            <person name="Llanes A."/>
            <person name="Restrepo C.M."/>
            <person name="Vecchio G.D."/>
            <person name="Anguizola F.J."/>
            <person name="Lleonart R."/>
        </authorList>
    </citation>
    <scope>NUCLEOTIDE SEQUENCE [LARGE SCALE GENOMIC DNA]</scope>
    <source>
        <strain evidence="3 4">MHOM/PA/94/PSC-1</strain>
    </source>
</reference>
<dbReference type="GeneID" id="22575318"/>
<dbReference type="Proteomes" id="UP000063063">
    <property type="component" value="Chromosome 23"/>
</dbReference>
<dbReference type="EMBL" id="CP009392">
    <property type="protein sequence ID" value="AIN98563.1"/>
    <property type="molecule type" value="Genomic_DNA"/>
</dbReference>
<feature type="region of interest" description="Disordered" evidence="2">
    <location>
        <begin position="79"/>
        <end position="100"/>
    </location>
</feature>
<evidence type="ECO:0000313" key="3">
    <source>
        <dbReference type="EMBL" id="AIN98563.1"/>
    </source>
</evidence>
<dbReference type="AlphaFoldDB" id="A0A088RRF7"/>
<evidence type="ECO:0000256" key="1">
    <source>
        <dbReference type="SAM" id="Coils"/>
    </source>
</evidence>
<proteinExistence type="predicted"/>